<proteinExistence type="predicted"/>
<gene>
    <name evidence="1" type="ORF">CcCBS67573_g10671</name>
</gene>
<accession>A0A507CLX9</accession>
<organism evidence="1 2">
    <name type="scientific">Chytriomyces confervae</name>
    <dbReference type="NCBI Taxonomy" id="246404"/>
    <lineage>
        <taxon>Eukaryota</taxon>
        <taxon>Fungi</taxon>
        <taxon>Fungi incertae sedis</taxon>
        <taxon>Chytridiomycota</taxon>
        <taxon>Chytridiomycota incertae sedis</taxon>
        <taxon>Chytridiomycetes</taxon>
        <taxon>Chytridiales</taxon>
        <taxon>Chytriomycetaceae</taxon>
        <taxon>Chytriomyces</taxon>
    </lineage>
</organism>
<reference evidence="1 2" key="1">
    <citation type="journal article" date="2019" name="Sci. Rep.">
        <title>Comparative genomics of chytrid fungi reveal insights into the obligate biotrophic and pathogenic lifestyle of Synchytrium endobioticum.</title>
        <authorList>
            <person name="van de Vossenberg B.T.L.H."/>
            <person name="Warris S."/>
            <person name="Nguyen H.D.T."/>
            <person name="van Gent-Pelzer M.P.E."/>
            <person name="Joly D.L."/>
            <person name="van de Geest H.C."/>
            <person name="Bonants P.J.M."/>
            <person name="Smith D.S."/>
            <person name="Levesque C.A."/>
            <person name="van der Lee T.A.J."/>
        </authorList>
    </citation>
    <scope>NUCLEOTIDE SEQUENCE [LARGE SCALE GENOMIC DNA]</scope>
    <source>
        <strain evidence="1 2">CBS 675.73</strain>
    </source>
</reference>
<name>A0A507CLX9_9FUNG</name>
<dbReference type="AlphaFoldDB" id="A0A507CLX9"/>
<evidence type="ECO:0000313" key="2">
    <source>
        <dbReference type="Proteomes" id="UP000320333"/>
    </source>
</evidence>
<keyword evidence="2" id="KW-1185">Reference proteome</keyword>
<comment type="caution">
    <text evidence="1">The sequence shown here is derived from an EMBL/GenBank/DDBJ whole genome shotgun (WGS) entry which is preliminary data.</text>
</comment>
<dbReference type="EMBL" id="QEAP01001925">
    <property type="protein sequence ID" value="TPX39405.1"/>
    <property type="molecule type" value="Genomic_DNA"/>
</dbReference>
<protein>
    <submittedName>
        <fullName evidence="1">Uncharacterized protein</fullName>
    </submittedName>
</protein>
<evidence type="ECO:0000313" key="1">
    <source>
        <dbReference type="EMBL" id="TPX39405.1"/>
    </source>
</evidence>
<feature type="non-terminal residue" evidence="1">
    <location>
        <position position="1"/>
    </location>
</feature>
<dbReference type="Proteomes" id="UP000320333">
    <property type="component" value="Unassembled WGS sequence"/>
</dbReference>
<sequence length="45" mass="4996">ASVTTKSSRTFAHRRILGSLTTTTPRTSVRELMLLTRSSSVDFLI</sequence>